<proteinExistence type="predicted"/>
<dbReference type="PANTHER" id="PTHR18063">
    <property type="entry name" value="NF-E2 INDUCIBLE PROTEIN"/>
    <property type="match status" value="1"/>
</dbReference>
<dbReference type="GO" id="GO:0005829">
    <property type="term" value="C:cytosol"/>
    <property type="evidence" value="ECO:0007669"/>
    <property type="project" value="TreeGrafter"/>
</dbReference>
<accession>A0A835EFG3</accession>
<feature type="domain" description="MINDY deubiquitinase" evidence="2">
    <location>
        <begin position="7"/>
        <end position="245"/>
    </location>
</feature>
<name>A0A835EFG3_9POAL</name>
<dbReference type="GO" id="GO:0004843">
    <property type="term" value="F:cysteine-type deubiquitinase activity"/>
    <property type="evidence" value="ECO:0007669"/>
    <property type="project" value="InterPro"/>
</dbReference>
<dbReference type="AlphaFoldDB" id="A0A835EFG3"/>
<gene>
    <name evidence="3" type="ORF">HU200_043071</name>
</gene>
<sequence>MSSLYEKRPLDANGNLLGMVLQGTHGSADLVAIYNMVTLKYSSVYGQQGPVTEGSLKSIINEMLDQCIRRVQDISAAQAMQVKHVLYNIRTDFSLQPLLSDNMDFVTNPSYLLCRILGLTVLHAWVLDPQVSGYDSLNRFSHEELLKKHTCDLQLQGQNDQVIYEGLLDDYKNQLTSYGFKSLPAELTDDAIALLFCRNRLNIIHKHCGVVYIYVTDEDVCKQMPGAVWMLFEECHERNIYFTEKYIPVKGQPCEKEARQWYMRFLLQTQMKDESQMEDETRMKNKNAARNKIKKEKRKLRQSSQQGLHGNAI</sequence>
<evidence type="ECO:0000313" key="3">
    <source>
        <dbReference type="EMBL" id="KAF8687382.1"/>
    </source>
</evidence>
<organism evidence="3 4">
    <name type="scientific">Digitaria exilis</name>
    <dbReference type="NCBI Taxonomy" id="1010633"/>
    <lineage>
        <taxon>Eukaryota</taxon>
        <taxon>Viridiplantae</taxon>
        <taxon>Streptophyta</taxon>
        <taxon>Embryophyta</taxon>
        <taxon>Tracheophyta</taxon>
        <taxon>Spermatophyta</taxon>
        <taxon>Magnoliopsida</taxon>
        <taxon>Liliopsida</taxon>
        <taxon>Poales</taxon>
        <taxon>Poaceae</taxon>
        <taxon>PACMAD clade</taxon>
        <taxon>Panicoideae</taxon>
        <taxon>Panicodae</taxon>
        <taxon>Paniceae</taxon>
        <taxon>Anthephorinae</taxon>
        <taxon>Digitaria</taxon>
    </lineage>
</organism>
<evidence type="ECO:0000256" key="1">
    <source>
        <dbReference type="SAM" id="MobiDB-lite"/>
    </source>
</evidence>
<dbReference type="GO" id="GO:0071108">
    <property type="term" value="P:protein K48-linked deubiquitination"/>
    <property type="evidence" value="ECO:0007669"/>
    <property type="project" value="TreeGrafter"/>
</dbReference>
<feature type="region of interest" description="Disordered" evidence="1">
    <location>
        <begin position="275"/>
        <end position="313"/>
    </location>
</feature>
<dbReference type="Pfam" id="PF04424">
    <property type="entry name" value="MINDY_DUB"/>
    <property type="match status" value="1"/>
</dbReference>
<dbReference type="Proteomes" id="UP000636709">
    <property type="component" value="Unassembled WGS sequence"/>
</dbReference>
<dbReference type="GO" id="GO:0071944">
    <property type="term" value="C:cell periphery"/>
    <property type="evidence" value="ECO:0007669"/>
    <property type="project" value="TreeGrafter"/>
</dbReference>
<dbReference type="OrthoDB" id="677737at2759"/>
<dbReference type="InterPro" id="IPR033979">
    <property type="entry name" value="MINDY_domain"/>
</dbReference>
<evidence type="ECO:0000313" key="4">
    <source>
        <dbReference type="Proteomes" id="UP000636709"/>
    </source>
</evidence>
<dbReference type="EMBL" id="JACEFO010002056">
    <property type="protein sequence ID" value="KAF8687382.1"/>
    <property type="molecule type" value="Genomic_DNA"/>
</dbReference>
<reference evidence="3" key="1">
    <citation type="submission" date="2020-07" db="EMBL/GenBank/DDBJ databases">
        <title>Genome sequence and genetic diversity analysis of an under-domesticated orphan crop, white fonio (Digitaria exilis).</title>
        <authorList>
            <person name="Bennetzen J.L."/>
            <person name="Chen S."/>
            <person name="Ma X."/>
            <person name="Wang X."/>
            <person name="Yssel A.E.J."/>
            <person name="Chaluvadi S.R."/>
            <person name="Johnson M."/>
            <person name="Gangashetty P."/>
            <person name="Hamidou F."/>
            <person name="Sanogo M.D."/>
            <person name="Zwaenepoel A."/>
            <person name="Wallace J."/>
            <person name="Van De Peer Y."/>
            <person name="Van Deynze A."/>
        </authorList>
    </citation>
    <scope>NUCLEOTIDE SEQUENCE</scope>
    <source>
        <tissue evidence="3">Leaves</tissue>
    </source>
</reference>
<feature type="compositionally biased region" description="Polar residues" evidence="1">
    <location>
        <begin position="302"/>
        <end position="313"/>
    </location>
</feature>
<feature type="compositionally biased region" description="Basic residues" evidence="1">
    <location>
        <begin position="284"/>
        <end position="301"/>
    </location>
</feature>
<evidence type="ECO:0000259" key="2">
    <source>
        <dbReference type="Pfam" id="PF04424"/>
    </source>
</evidence>
<dbReference type="PANTHER" id="PTHR18063:SF6">
    <property type="entry name" value="UBIQUITIN CARBOXYL-TERMINAL HYDROLASE"/>
    <property type="match status" value="1"/>
</dbReference>
<dbReference type="InterPro" id="IPR007518">
    <property type="entry name" value="MINDY"/>
</dbReference>
<protein>
    <recommendedName>
        <fullName evidence="2">MINDY deubiquitinase domain-containing protein</fullName>
    </recommendedName>
</protein>
<keyword evidence="4" id="KW-1185">Reference proteome</keyword>
<dbReference type="GO" id="GO:1990380">
    <property type="term" value="F:K48-linked deubiquitinase activity"/>
    <property type="evidence" value="ECO:0007669"/>
    <property type="project" value="InterPro"/>
</dbReference>
<comment type="caution">
    <text evidence="3">The sequence shown here is derived from an EMBL/GenBank/DDBJ whole genome shotgun (WGS) entry which is preliminary data.</text>
</comment>
<dbReference type="GO" id="GO:0016807">
    <property type="term" value="F:cysteine-type carboxypeptidase activity"/>
    <property type="evidence" value="ECO:0007669"/>
    <property type="project" value="TreeGrafter"/>
</dbReference>